<dbReference type="Proteomes" id="UP000218334">
    <property type="component" value="Unassembled WGS sequence"/>
</dbReference>
<sequence>MTPMFEKMGPVDSELQNPQELPVSKLVNGDAGFRIPQGTDPLSVNMNLLRSPSDNLFTFALNKLSIAQTCALNAVLLKNVRRDGAITFLGKERMLRTTHSFFNDQTNKYDRQKFISLMRHLSVIPTTTVQALSSYDPVDADLYAALMKILLYEKLFLSHYDRALSIFRPKCQTHFGGDVYKAIGGSVTLESSLSEEVSSQVFQGLDWFILDELCVRLAYDISDVLGQVGKEVVLVAFLDWVIDESAHVLDKIPGVTMQAVLIQIL</sequence>
<proteinExistence type="predicted"/>
<accession>A0A2H3BWU5</accession>
<evidence type="ECO:0000313" key="2">
    <source>
        <dbReference type="Proteomes" id="UP000218334"/>
    </source>
</evidence>
<dbReference type="EMBL" id="KZ293420">
    <property type="protein sequence ID" value="PBK73454.1"/>
    <property type="molecule type" value="Genomic_DNA"/>
</dbReference>
<protein>
    <submittedName>
        <fullName evidence="1">Uncharacterized protein</fullName>
    </submittedName>
</protein>
<name>A0A2H3BWU5_9AGAR</name>
<dbReference type="AlphaFoldDB" id="A0A2H3BWU5"/>
<keyword evidence="2" id="KW-1185">Reference proteome</keyword>
<gene>
    <name evidence="1" type="ORF">ARMSODRAFT_1001550</name>
</gene>
<dbReference type="STRING" id="1076256.A0A2H3BWU5"/>
<reference evidence="2" key="1">
    <citation type="journal article" date="2017" name="Nat. Ecol. Evol.">
        <title>Genome expansion and lineage-specific genetic innovations in the forest pathogenic fungi Armillaria.</title>
        <authorList>
            <person name="Sipos G."/>
            <person name="Prasanna A.N."/>
            <person name="Walter M.C."/>
            <person name="O'Connor E."/>
            <person name="Balint B."/>
            <person name="Krizsan K."/>
            <person name="Kiss B."/>
            <person name="Hess J."/>
            <person name="Varga T."/>
            <person name="Slot J."/>
            <person name="Riley R."/>
            <person name="Boka B."/>
            <person name="Rigling D."/>
            <person name="Barry K."/>
            <person name="Lee J."/>
            <person name="Mihaltcheva S."/>
            <person name="LaButti K."/>
            <person name="Lipzen A."/>
            <person name="Waldron R."/>
            <person name="Moloney N.M."/>
            <person name="Sperisen C."/>
            <person name="Kredics L."/>
            <person name="Vagvoelgyi C."/>
            <person name="Patrignani A."/>
            <person name="Fitzpatrick D."/>
            <person name="Nagy I."/>
            <person name="Doyle S."/>
            <person name="Anderson J.B."/>
            <person name="Grigoriev I.V."/>
            <person name="Gueldener U."/>
            <person name="Muensterkoetter M."/>
            <person name="Nagy L.G."/>
        </authorList>
    </citation>
    <scope>NUCLEOTIDE SEQUENCE [LARGE SCALE GENOMIC DNA]</scope>
    <source>
        <strain evidence="2">28-4</strain>
    </source>
</reference>
<evidence type="ECO:0000313" key="1">
    <source>
        <dbReference type="EMBL" id="PBK73454.1"/>
    </source>
</evidence>
<organism evidence="1 2">
    <name type="scientific">Armillaria solidipes</name>
    <dbReference type="NCBI Taxonomy" id="1076256"/>
    <lineage>
        <taxon>Eukaryota</taxon>
        <taxon>Fungi</taxon>
        <taxon>Dikarya</taxon>
        <taxon>Basidiomycota</taxon>
        <taxon>Agaricomycotina</taxon>
        <taxon>Agaricomycetes</taxon>
        <taxon>Agaricomycetidae</taxon>
        <taxon>Agaricales</taxon>
        <taxon>Marasmiineae</taxon>
        <taxon>Physalacriaceae</taxon>
        <taxon>Armillaria</taxon>
    </lineage>
</organism>